<dbReference type="Gene3D" id="2.40.30.170">
    <property type="match status" value="1"/>
</dbReference>
<dbReference type="FunFam" id="2.40.420.20:FF:000001">
    <property type="entry name" value="Efflux RND transporter periplasmic adaptor subunit"/>
    <property type="match status" value="1"/>
</dbReference>
<dbReference type="Proteomes" id="UP000238261">
    <property type="component" value="Unassembled WGS sequence"/>
</dbReference>
<dbReference type="InterPro" id="IPR058627">
    <property type="entry name" value="MdtA-like_C"/>
</dbReference>
<dbReference type="Pfam" id="PF25917">
    <property type="entry name" value="BSH_RND"/>
    <property type="match status" value="1"/>
</dbReference>
<comment type="subcellular location">
    <subcellularLocation>
        <location evidence="1">Cell inner membrane</location>
        <topology evidence="1">Lipid-anchor</topology>
    </subcellularLocation>
</comment>
<reference evidence="9" key="1">
    <citation type="submission" date="2016-08" db="EMBL/GenBank/DDBJ databases">
        <authorList>
            <person name="Merda D."/>
            <person name="Briand M."/>
            <person name="Taghouti G."/>
            <person name="Carrere S."/>
            <person name="Gouzy J."/>
            <person name="Portier P."/>
            <person name="Jacques M.-A."/>
            <person name="Fischer-Le Saux M."/>
        </authorList>
    </citation>
    <scope>NUCLEOTIDE SEQUENCE [LARGE SCALE GENOMIC DNA]</scope>
    <source>
        <strain evidence="9">CFBP1156</strain>
    </source>
</reference>
<dbReference type="GO" id="GO:0022857">
    <property type="term" value="F:transmembrane transporter activity"/>
    <property type="evidence" value="ECO:0007669"/>
    <property type="project" value="InterPro"/>
</dbReference>
<proteinExistence type="inferred from homology"/>
<feature type="domain" description="Multidrug resistance protein MdtA-like barrel-sandwich hybrid" evidence="5">
    <location>
        <begin position="62"/>
        <end position="204"/>
    </location>
</feature>
<dbReference type="EMBL" id="MDEG01000003">
    <property type="protein sequence ID" value="PPU98894.1"/>
    <property type="molecule type" value="Genomic_DNA"/>
</dbReference>
<dbReference type="OrthoDB" id="9816569at2"/>
<dbReference type="GO" id="GO:0046677">
    <property type="term" value="P:response to antibiotic"/>
    <property type="evidence" value="ECO:0007669"/>
    <property type="project" value="TreeGrafter"/>
</dbReference>
<feature type="domain" description="Multidrug resistance protein MdtA-like alpha-helical hairpin" evidence="4">
    <location>
        <begin position="102"/>
        <end position="163"/>
    </location>
</feature>
<evidence type="ECO:0000313" key="9">
    <source>
        <dbReference type="Proteomes" id="UP000238261"/>
    </source>
</evidence>
<dbReference type="RefSeq" id="WP_046977690.1">
    <property type="nucleotide sequence ID" value="NZ_CP043476.1"/>
</dbReference>
<dbReference type="Gene3D" id="2.40.420.20">
    <property type="match status" value="1"/>
</dbReference>
<evidence type="ECO:0000256" key="3">
    <source>
        <dbReference type="SAM" id="Coils"/>
    </source>
</evidence>
<comment type="caution">
    <text evidence="8">The sequence shown here is derived from an EMBL/GenBank/DDBJ whole genome shotgun (WGS) entry which is preliminary data.</text>
</comment>
<organism evidence="8 9">
    <name type="scientific">Xanthomonas hyacinthi</name>
    <dbReference type="NCBI Taxonomy" id="56455"/>
    <lineage>
        <taxon>Bacteria</taxon>
        <taxon>Pseudomonadati</taxon>
        <taxon>Pseudomonadota</taxon>
        <taxon>Gammaproteobacteria</taxon>
        <taxon>Lysobacterales</taxon>
        <taxon>Lysobacteraceae</taxon>
        <taxon>Xanthomonas</taxon>
    </lineage>
</organism>
<protein>
    <submittedName>
        <fullName evidence="8">Efflux RND transporter periplasmic adaptor subunit</fullName>
    </submittedName>
</protein>
<keyword evidence="9" id="KW-1185">Reference proteome</keyword>
<evidence type="ECO:0000259" key="5">
    <source>
        <dbReference type="Pfam" id="PF25917"/>
    </source>
</evidence>
<dbReference type="InterPro" id="IPR058624">
    <property type="entry name" value="MdtA-like_HH"/>
</dbReference>
<evidence type="ECO:0000259" key="6">
    <source>
        <dbReference type="Pfam" id="PF25944"/>
    </source>
</evidence>
<dbReference type="Gene3D" id="1.10.287.470">
    <property type="entry name" value="Helix hairpin bin"/>
    <property type="match status" value="1"/>
</dbReference>
<evidence type="ECO:0000259" key="7">
    <source>
        <dbReference type="Pfam" id="PF25967"/>
    </source>
</evidence>
<feature type="domain" description="Multidrug resistance protein MdtA-like C-terminal permuted SH3" evidence="7">
    <location>
        <begin position="301"/>
        <end position="362"/>
    </location>
</feature>
<dbReference type="InterPro" id="IPR058625">
    <property type="entry name" value="MdtA-like_BSH"/>
</dbReference>
<dbReference type="Pfam" id="PF25876">
    <property type="entry name" value="HH_MFP_RND"/>
    <property type="match status" value="1"/>
</dbReference>
<dbReference type="GO" id="GO:0005886">
    <property type="term" value="C:plasma membrane"/>
    <property type="evidence" value="ECO:0007669"/>
    <property type="project" value="UniProtKB-SubCell"/>
</dbReference>
<evidence type="ECO:0000259" key="4">
    <source>
        <dbReference type="Pfam" id="PF25876"/>
    </source>
</evidence>
<dbReference type="PANTHER" id="PTHR30158">
    <property type="entry name" value="ACRA/E-RELATED COMPONENT OF DRUG EFFLUX TRANSPORTER"/>
    <property type="match status" value="1"/>
</dbReference>
<evidence type="ECO:0000256" key="1">
    <source>
        <dbReference type="ARBA" id="ARBA00004519"/>
    </source>
</evidence>
<dbReference type="SUPFAM" id="SSF111369">
    <property type="entry name" value="HlyD-like secretion proteins"/>
    <property type="match status" value="1"/>
</dbReference>
<feature type="domain" description="Multidrug resistance protein MdtA-like beta-barrel" evidence="6">
    <location>
        <begin position="208"/>
        <end position="293"/>
    </location>
</feature>
<dbReference type="AlphaFoldDB" id="A0A2S7F0F2"/>
<dbReference type="InterPro" id="IPR058626">
    <property type="entry name" value="MdtA-like_b-barrel"/>
</dbReference>
<sequence length="392" mass="40618">MSLFSPSRLLIAGLLPVVLASCSKEGAPVARAGQPEVVVVTLQPQPVTLTRELPGRVAPSLIAEVRPQVNGIVARRLFTEGGRVQAGQALYQLDDASYRATFNNAEANLARAQATVANARLTQKRTADLARIEAVSQQDNDDALASLRQAEADLKAAQANTDGSAVTLGFARITSPISGQIGRSSVTQGALVTANQSAALATVQQLDPIYVDLSQSSAELLALRKELSSGSLKDGGALPVSILLEDGTPYAHSGKLAFSEMTVDPTTGSFSLRVVVKNPDQLLMPGMYVRAIVGNGTRQEALLVPQQGVARGPKGDATVMVVDKGGKVEQRAIQANRTVGDKWLVDGGLAAGDKVIVEGLQKIQPGIAVKTTEAKAAPAPAGSPAASAAGVR</sequence>
<gene>
    <name evidence="8" type="ORF">XhyaCFBP1156_05820</name>
</gene>
<dbReference type="PANTHER" id="PTHR30158:SF3">
    <property type="entry name" value="MULTIDRUG EFFLUX PUMP SUBUNIT ACRA-RELATED"/>
    <property type="match status" value="1"/>
</dbReference>
<dbReference type="Gene3D" id="2.40.50.100">
    <property type="match status" value="1"/>
</dbReference>
<keyword evidence="3" id="KW-0175">Coiled coil</keyword>
<evidence type="ECO:0000256" key="2">
    <source>
        <dbReference type="ARBA" id="ARBA00009477"/>
    </source>
</evidence>
<dbReference type="Pfam" id="PF25944">
    <property type="entry name" value="Beta-barrel_RND"/>
    <property type="match status" value="1"/>
</dbReference>
<dbReference type="NCBIfam" id="TIGR01730">
    <property type="entry name" value="RND_mfp"/>
    <property type="match status" value="1"/>
</dbReference>
<dbReference type="Pfam" id="PF25967">
    <property type="entry name" value="RND-MFP_C"/>
    <property type="match status" value="1"/>
</dbReference>
<comment type="similarity">
    <text evidence="2">Belongs to the membrane fusion protein (MFP) (TC 8.A.1) family.</text>
</comment>
<accession>A0A2S7F0F2</accession>
<dbReference type="InterPro" id="IPR006143">
    <property type="entry name" value="RND_pump_MFP"/>
</dbReference>
<feature type="coiled-coil region" evidence="3">
    <location>
        <begin position="102"/>
        <end position="160"/>
    </location>
</feature>
<name>A0A2S7F0F2_9XANT</name>
<evidence type="ECO:0000313" key="8">
    <source>
        <dbReference type="EMBL" id="PPU98894.1"/>
    </source>
</evidence>